<evidence type="ECO:0000313" key="4">
    <source>
        <dbReference type="EMBL" id="CAF1068146.1"/>
    </source>
</evidence>
<dbReference type="EMBL" id="CAJNOL010001386">
    <property type="protein sequence ID" value="CAF1349272.1"/>
    <property type="molecule type" value="Genomic_DNA"/>
</dbReference>
<comment type="caution">
    <text evidence="4">The sequence shown here is derived from an EMBL/GenBank/DDBJ whole genome shotgun (WGS) entry which is preliminary data.</text>
</comment>
<dbReference type="Proteomes" id="UP000663882">
    <property type="component" value="Unassembled WGS sequence"/>
</dbReference>
<protein>
    <recommendedName>
        <fullName evidence="2">SAM domain-containing protein</fullName>
    </recommendedName>
</protein>
<dbReference type="OrthoDB" id="2390104at2759"/>
<evidence type="ECO:0000259" key="2">
    <source>
        <dbReference type="SMART" id="SM00454"/>
    </source>
</evidence>
<dbReference type="CDD" id="cd09509">
    <property type="entry name" value="SAM_Polycomb"/>
    <property type="match status" value="1"/>
</dbReference>
<evidence type="ECO:0000256" key="1">
    <source>
        <dbReference type="SAM" id="MobiDB-lite"/>
    </source>
</evidence>
<dbReference type="GO" id="GO:0003682">
    <property type="term" value="F:chromatin binding"/>
    <property type="evidence" value="ECO:0007669"/>
    <property type="project" value="TreeGrafter"/>
</dbReference>
<dbReference type="EMBL" id="CAJNOH010000062">
    <property type="protein sequence ID" value="CAF0826975.1"/>
    <property type="molecule type" value="Genomic_DNA"/>
</dbReference>
<dbReference type="PANTHER" id="PTHR12247:SF138">
    <property type="entry name" value="POLYHOMEOTIC DISTAL, ISOFORM A-RELATED"/>
    <property type="match status" value="1"/>
</dbReference>
<dbReference type="AlphaFoldDB" id="A0A814LND4"/>
<proteinExistence type="predicted"/>
<dbReference type="EMBL" id="CAJNOU010000753">
    <property type="protein sequence ID" value="CAF1080182.1"/>
    <property type="molecule type" value="Genomic_DNA"/>
</dbReference>
<evidence type="ECO:0000313" key="9">
    <source>
        <dbReference type="Proteomes" id="UP000663870"/>
    </source>
</evidence>
<feature type="domain" description="SAM" evidence="2">
    <location>
        <begin position="187"/>
        <end position="254"/>
    </location>
</feature>
<organism evidence="4 10">
    <name type="scientific">Rotaria sordida</name>
    <dbReference type="NCBI Taxonomy" id="392033"/>
    <lineage>
        <taxon>Eukaryota</taxon>
        <taxon>Metazoa</taxon>
        <taxon>Spiralia</taxon>
        <taxon>Gnathifera</taxon>
        <taxon>Rotifera</taxon>
        <taxon>Eurotatoria</taxon>
        <taxon>Bdelloidea</taxon>
        <taxon>Philodinida</taxon>
        <taxon>Philodinidae</taxon>
        <taxon>Rotaria</taxon>
    </lineage>
</organism>
<evidence type="ECO:0000313" key="6">
    <source>
        <dbReference type="EMBL" id="CAF1349272.1"/>
    </source>
</evidence>
<dbReference type="GO" id="GO:0042393">
    <property type="term" value="F:histone binding"/>
    <property type="evidence" value="ECO:0007669"/>
    <property type="project" value="TreeGrafter"/>
</dbReference>
<dbReference type="Proteomes" id="UP000663874">
    <property type="component" value="Unassembled WGS sequence"/>
</dbReference>
<dbReference type="EMBL" id="CAJOBE010001754">
    <property type="protein sequence ID" value="CAF3771845.1"/>
    <property type="molecule type" value="Genomic_DNA"/>
</dbReference>
<dbReference type="InterPro" id="IPR050548">
    <property type="entry name" value="PcG_chromatin_remod_factors"/>
</dbReference>
<keyword evidence="9" id="KW-1185">Reference proteome</keyword>
<dbReference type="PANTHER" id="PTHR12247">
    <property type="entry name" value="POLYCOMB GROUP PROTEIN"/>
    <property type="match status" value="1"/>
</dbReference>
<accession>A0A814LND4</accession>
<feature type="compositionally biased region" description="Low complexity" evidence="1">
    <location>
        <begin position="1"/>
        <end position="10"/>
    </location>
</feature>
<dbReference type="EMBL" id="CAJNOO010000949">
    <property type="protein sequence ID" value="CAF1068146.1"/>
    <property type="molecule type" value="Genomic_DNA"/>
</dbReference>
<evidence type="ECO:0000313" key="8">
    <source>
        <dbReference type="EMBL" id="CAF3771845.1"/>
    </source>
</evidence>
<dbReference type="Proteomes" id="UP000663889">
    <property type="component" value="Unassembled WGS sequence"/>
</dbReference>
<feature type="region of interest" description="Disordered" evidence="1">
    <location>
        <begin position="1"/>
        <end position="33"/>
    </location>
</feature>
<dbReference type="GO" id="GO:0035102">
    <property type="term" value="C:PRC1 complex"/>
    <property type="evidence" value="ECO:0007669"/>
    <property type="project" value="TreeGrafter"/>
</dbReference>
<dbReference type="InterPro" id="IPR001660">
    <property type="entry name" value="SAM"/>
</dbReference>
<dbReference type="SUPFAM" id="SSF47769">
    <property type="entry name" value="SAM/Pointed domain"/>
    <property type="match status" value="1"/>
</dbReference>
<dbReference type="Proteomes" id="UP000663854">
    <property type="component" value="Unassembled WGS sequence"/>
</dbReference>
<gene>
    <name evidence="8" type="ORF">FNK824_LOCUS13408</name>
    <name evidence="6" type="ORF">JXQ802_LOCUS32001</name>
    <name evidence="7" type="ORF">OTI717_LOCUS5075</name>
    <name evidence="3" type="ORF">PYM288_LOCUS5884</name>
    <name evidence="4" type="ORF">RFH988_LOCUS17624</name>
    <name evidence="5" type="ORF">SEV965_LOCUS14810</name>
</gene>
<dbReference type="Proteomes" id="UP000663823">
    <property type="component" value="Unassembled WGS sequence"/>
</dbReference>
<dbReference type="GO" id="GO:0045892">
    <property type="term" value="P:negative regulation of DNA-templated transcription"/>
    <property type="evidence" value="ECO:0007669"/>
    <property type="project" value="TreeGrafter"/>
</dbReference>
<evidence type="ECO:0000313" key="10">
    <source>
        <dbReference type="Proteomes" id="UP000663882"/>
    </source>
</evidence>
<evidence type="ECO:0000313" key="3">
    <source>
        <dbReference type="EMBL" id="CAF0826975.1"/>
    </source>
</evidence>
<evidence type="ECO:0000313" key="5">
    <source>
        <dbReference type="EMBL" id="CAF1080182.1"/>
    </source>
</evidence>
<reference evidence="4" key="1">
    <citation type="submission" date="2021-02" db="EMBL/GenBank/DDBJ databases">
        <authorList>
            <person name="Nowell W R."/>
        </authorList>
    </citation>
    <scope>NUCLEOTIDE SEQUENCE</scope>
</reference>
<evidence type="ECO:0000313" key="7">
    <source>
        <dbReference type="EMBL" id="CAF3566418.1"/>
    </source>
</evidence>
<dbReference type="Proteomes" id="UP000663870">
    <property type="component" value="Unassembled WGS sequence"/>
</dbReference>
<dbReference type="InterPro" id="IPR013761">
    <property type="entry name" value="SAM/pointed_sf"/>
</dbReference>
<dbReference type="SMART" id="SM00454">
    <property type="entry name" value="SAM"/>
    <property type="match status" value="1"/>
</dbReference>
<sequence>MSNNNNNNNNSDNLTKHDDHSCGSKNRLKSSIVRGSNGSMSAFRRFYQNGGRDYEQYRLWLQALSKAEQSSTSSNPTTETNEEPIDIESDITTIFPHVVVSSSSSSSSLPLHSQHSISIPRITRAYPILKPVGHRIPLRRKSELSSLPLPTFLSSISATTSLKPQICIPCDYSHISTESSSSSSPSFIDWSVADVAQFIGKHFPEKHIARKFMQQKIDGRTLPLLTEDHLTRILKMKLGPALHLLTLISNMQLKN</sequence>
<dbReference type="Gene3D" id="1.10.150.50">
    <property type="entry name" value="Transcription Factor, Ets-1"/>
    <property type="match status" value="1"/>
</dbReference>
<dbReference type="Pfam" id="PF00536">
    <property type="entry name" value="SAM_1"/>
    <property type="match status" value="1"/>
</dbReference>
<dbReference type="EMBL" id="CAJOAX010000322">
    <property type="protein sequence ID" value="CAF3566418.1"/>
    <property type="molecule type" value="Genomic_DNA"/>
</dbReference>
<name>A0A814LND4_9BILA</name>